<proteinExistence type="predicted"/>
<dbReference type="RefSeq" id="WP_034645145.1">
    <property type="nucleotide sequence ID" value="NZ_ARZX01000009.1"/>
</dbReference>
<evidence type="ECO:0000256" key="1">
    <source>
        <dbReference type="SAM" id="SignalP"/>
    </source>
</evidence>
<accession>A0ABP3B788</accession>
<organism evidence="2 3">
    <name type="scientific">Cellulophaga geojensis KL-A</name>
    <dbReference type="NCBI Taxonomy" id="1328323"/>
    <lineage>
        <taxon>Bacteria</taxon>
        <taxon>Pseudomonadati</taxon>
        <taxon>Bacteroidota</taxon>
        <taxon>Flavobacteriia</taxon>
        <taxon>Flavobacteriales</taxon>
        <taxon>Flavobacteriaceae</taxon>
        <taxon>Cellulophaga</taxon>
    </lineage>
</organism>
<dbReference type="Proteomes" id="UP000019275">
    <property type="component" value="Unassembled WGS sequence"/>
</dbReference>
<gene>
    <name evidence="2" type="ORF">KLA_08820</name>
</gene>
<dbReference type="EMBL" id="ARZX01000009">
    <property type="protein sequence ID" value="EWH13653.1"/>
    <property type="molecule type" value="Genomic_DNA"/>
</dbReference>
<sequence length="320" mass="35599">MKITLKKHLFWLFLLCFTSITAQEQNEKVIFIKEPNTTLQANTTYEFTIGYVALTDSDLSVELSGGPSKFYAGSKVKVKKGQGIKKLTITTNKKPTNGKGYKLVLSLRDVNGNWKTTRTGQVISNIEMVKQAVSFSNNVTFSPLLATNIASNPKYNVPVSYITKEPIFIQAAIWEGGKWLASSDRIKVSTGKGDKQLTINYNTPLEGKNYKYSVSFGSQEDFSNKTYVSKEISGLKITKPQKQLTIVEINDKSIQVSLNKTAKVLTLPSATAFKYIKIITLKGETVLEVKDSKSVALNNLPKGGYFAITSDNNYYKFAKF</sequence>
<name>A0ABP3B788_9FLAO</name>
<reference evidence="2 3" key="1">
    <citation type="journal article" date="2014" name="Genome Announc.">
        <title>Draft Genome Sequence of the Carrageenan-Degrading Bacterium Cellulophaga sp. Strain KL-A, Isolated from Decaying Marine Algae.</title>
        <authorList>
            <person name="Shan D."/>
            <person name="Ying J."/>
            <person name="Li X."/>
            <person name="Gao Z."/>
            <person name="Wei G."/>
            <person name="Shao Z."/>
        </authorList>
    </citation>
    <scope>NUCLEOTIDE SEQUENCE [LARGE SCALE GENOMIC DNA]</scope>
    <source>
        <strain evidence="2 3">KL-A</strain>
    </source>
</reference>
<protein>
    <submittedName>
        <fullName evidence="2">Uncharacterized protein</fullName>
    </submittedName>
</protein>
<comment type="caution">
    <text evidence="2">The sequence shown here is derived from an EMBL/GenBank/DDBJ whole genome shotgun (WGS) entry which is preliminary data.</text>
</comment>
<feature type="chain" id="PRO_5046727197" evidence="1">
    <location>
        <begin position="23"/>
        <end position="320"/>
    </location>
</feature>
<feature type="signal peptide" evidence="1">
    <location>
        <begin position="1"/>
        <end position="22"/>
    </location>
</feature>
<keyword evidence="1" id="KW-0732">Signal</keyword>
<evidence type="ECO:0000313" key="2">
    <source>
        <dbReference type="EMBL" id="EWH13653.1"/>
    </source>
</evidence>
<evidence type="ECO:0000313" key="3">
    <source>
        <dbReference type="Proteomes" id="UP000019275"/>
    </source>
</evidence>
<keyword evidence="3" id="KW-1185">Reference proteome</keyword>